<dbReference type="Gene3D" id="2.40.50.1020">
    <property type="entry name" value="LytTr DNA-binding domain"/>
    <property type="match status" value="1"/>
</dbReference>
<dbReference type="SUPFAM" id="SSF52172">
    <property type="entry name" value="CheY-like"/>
    <property type="match status" value="1"/>
</dbReference>
<evidence type="ECO:0000313" key="4">
    <source>
        <dbReference type="EMBL" id="GGD45532.1"/>
    </source>
</evidence>
<evidence type="ECO:0000259" key="2">
    <source>
        <dbReference type="PROSITE" id="PS50110"/>
    </source>
</evidence>
<dbReference type="SMART" id="SM00448">
    <property type="entry name" value="REC"/>
    <property type="match status" value="1"/>
</dbReference>
<dbReference type="Pfam" id="PF04397">
    <property type="entry name" value="LytTR"/>
    <property type="match status" value="1"/>
</dbReference>
<protein>
    <submittedName>
        <fullName evidence="4">DNA-binding response regulator</fullName>
    </submittedName>
</protein>
<dbReference type="SMART" id="SM00850">
    <property type="entry name" value="LytTR"/>
    <property type="match status" value="1"/>
</dbReference>
<reference evidence="4" key="1">
    <citation type="journal article" date="2014" name="Int. J. Syst. Evol. Microbiol.">
        <title>Complete genome sequence of Corynebacterium casei LMG S-19264T (=DSM 44701T), isolated from a smear-ripened cheese.</title>
        <authorList>
            <consortium name="US DOE Joint Genome Institute (JGI-PGF)"/>
            <person name="Walter F."/>
            <person name="Albersmeier A."/>
            <person name="Kalinowski J."/>
            <person name="Ruckert C."/>
        </authorList>
    </citation>
    <scope>NUCLEOTIDE SEQUENCE</scope>
    <source>
        <strain evidence="4">CGMCC 1.15958</strain>
    </source>
</reference>
<evidence type="ECO:0000313" key="5">
    <source>
        <dbReference type="Proteomes" id="UP000609064"/>
    </source>
</evidence>
<dbReference type="PANTHER" id="PTHR37299:SF1">
    <property type="entry name" value="STAGE 0 SPORULATION PROTEIN A HOMOLOG"/>
    <property type="match status" value="1"/>
</dbReference>
<dbReference type="CDD" id="cd17532">
    <property type="entry name" value="REC_LytTR_AlgR-like"/>
    <property type="match status" value="1"/>
</dbReference>
<keyword evidence="1" id="KW-0597">Phosphoprotein</keyword>
<dbReference type="InterPro" id="IPR046947">
    <property type="entry name" value="LytR-like"/>
</dbReference>
<dbReference type="InterPro" id="IPR007492">
    <property type="entry name" value="LytTR_DNA-bd_dom"/>
</dbReference>
<dbReference type="GO" id="GO:0000156">
    <property type="term" value="F:phosphorelay response regulator activity"/>
    <property type="evidence" value="ECO:0007669"/>
    <property type="project" value="InterPro"/>
</dbReference>
<keyword evidence="4" id="KW-0238">DNA-binding</keyword>
<sequence length="251" mass="29369">MTYKVLIADDELIAREILQNQLKRYPEIELVETCNDGKTALKAIEKHEPDVVFLDIQMPEMNGIDLAKSLNVNKLPLIVFVTAFDNYAIQAFETNAIDYLLKPFDDERFDRMFQKVLKQLELTNKQEFSAVFEKYGQFFQQIAQPTYAEIVTVKDGGRIQLIKITDLIYVEAEGNYISLHTEKTKHLLYETLTHFETKLNPKNFVRIHRSTIVNLHFIKEIQSHFNGDYSVILKNEKVLRMSRNYKENLIS</sequence>
<accession>A0A917DJR4</accession>
<dbReference type="Gene3D" id="3.40.50.2300">
    <property type="match status" value="1"/>
</dbReference>
<gene>
    <name evidence="4" type="ORF">GCM10011514_06920</name>
</gene>
<dbReference type="PROSITE" id="PS50110">
    <property type="entry name" value="RESPONSE_REGULATORY"/>
    <property type="match status" value="1"/>
</dbReference>
<dbReference type="PANTHER" id="PTHR37299">
    <property type="entry name" value="TRANSCRIPTIONAL REGULATOR-RELATED"/>
    <property type="match status" value="1"/>
</dbReference>
<dbReference type="InterPro" id="IPR001789">
    <property type="entry name" value="Sig_transdc_resp-reg_receiver"/>
</dbReference>
<name>A0A917DJR4_9BACT</name>
<organism evidence="4 5">
    <name type="scientific">Emticicia aquatilis</name>
    <dbReference type="NCBI Taxonomy" id="1537369"/>
    <lineage>
        <taxon>Bacteria</taxon>
        <taxon>Pseudomonadati</taxon>
        <taxon>Bacteroidota</taxon>
        <taxon>Cytophagia</taxon>
        <taxon>Cytophagales</taxon>
        <taxon>Leadbetterellaceae</taxon>
        <taxon>Emticicia</taxon>
    </lineage>
</organism>
<feature type="modified residue" description="4-aspartylphosphate" evidence="1">
    <location>
        <position position="55"/>
    </location>
</feature>
<dbReference type="RefSeq" id="WP_188764620.1">
    <property type="nucleotide sequence ID" value="NZ_BMKK01000001.1"/>
</dbReference>
<dbReference type="InterPro" id="IPR011006">
    <property type="entry name" value="CheY-like_superfamily"/>
</dbReference>
<reference evidence="4" key="2">
    <citation type="submission" date="2020-09" db="EMBL/GenBank/DDBJ databases">
        <authorList>
            <person name="Sun Q."/>
            <person name="Zhou Y."/>
        </authorList>
    </citation>
    <scope>NUCLEOTIDE SEQUENCE</scope>
    <source>
        <strain evidence="4">CGMCC 1.15958</strain>
    </source>
</reference>
<proteinExistence type="predicted"/>
<comment type="caution">
    <text evidence="4">The sequence shown here is derived from an EMBL/GenBank/DDBJ whole genome shotgun (WGS) entry which is preliminary data.</text>
</comment>
<evidence type="ECO:0000259" key="3">
    <source>
        <dbReference type="PROSITE" id="PS50930"/>
    </source>
</evidence>
<dbReference type="Pfam" id="PF00072">
    <property type="entry name" value="Response_reg"/>
    <property type="match status" value="1"/>
</dbReference>
<dbReference type="EMBL" id="BMKK01000001">
    <property type="protein sequence ID" value="GGD45532.1"/>
    <property type="molecule type" value="Genomic_DNA"/>
</dbReference>
<dbReference type="PROSITE" id="PS50930">
    <property type="entry name" value="HTH_LYTTR"/>
    <property type="match status" value="1"/>
</dbReference>
<feature type="domain" description="Response regulatory" evidence="2">
    <location>
        <begin position="4"/>
        <end position="117"/>
    </location>
</feature>
<dbReference type="GO" id="GO:0003677">
    <property type="term" value="F:DNA binding"/>
    <property type="evidence" value="ECO:0007669"/>
    <property type="project" value="UniProtKB-KW"/>
</dbReference>
<dbReference type="FunFam" id="3.40.50.2300:FF:000051">
    <property type="entry name" value="Two-component response regulator yehT"/>
    <property type="match status" value="1"/>
</dbReference>
<dbReference type="AlphaFoldDB" id="A0A917DJR4"/>
<feature type="domain" description="HTH LytTR-type" evidence="3">
    <location>
        <begin position="151"/>
        <end position="251"/>
    </location>
</feature>
<evidence type="ECO:0000256" key="1">
    <source>
        <dbReference type="PROSITE-ProRule" id="PRU00169"/>
    </source>
</evidence>
<keyword evidence="5" id="KW-1185">Reference proteome</keyword>
<dbReference type="Proteomes" id="UP000609064">
    <property type="component" value="Unassembled WGS sequence"/>
</dbReference>